<name>A0A8J1XV94_OWEFU</name>
<evidence type="ECO:0000256" key="8">
    <source>
        <dbReference type="ARBA" id="ARBA00023224"/>
    </source>
</evidence>
<dbReference type="PRINTS" id="PR00237">
    <property type="entry name" value="GPCRRHODOPSN"/>
</dbReference>
<evidence type="ECO:0000256" key="7">
    <source>
        <dbReference type="ARBA" id="ARBA00023170"/>
    </source>
</evidence>
<keyword evidence="6" id="KW-0472">Membrane</keyword>
<keyword evidence="2" id="KW-1003">Cell membrane</keyword>
<evidence type="ECO:0000256" key="4">
    <source>
        <dbReference type="ARBA" id="ARBA00022989"/>
    </source>
</evidence>
<dbReference type="OrthoDB" id="10044919at2759"/>
<comment type="caution">
    <text evidence="9">The sequence shown here is derived from an EMBL/GenBank/DDBJ whole genome shotgun (WGS) entry which is preliminary data.</text>
</comment>
<evidence type="ECO:0000313" key="9">
    <source>
        <dbReference type="EMBL" id="CAH1786950.1"/>
    </source>
</evidence>
<keyword evidence="8" id="KW-0807">Transducer</keyword>
<dbReference type="CDD" id="cd00637">
    <property type="entry name" value="7tm_classA_rhodopsin-like"/>
    <property type="match status" value="1"/>
</dbReference>
<gene>
    <name evidence="9" type="ORF">OFUS_LOCUS12746</name>
</gene>
<evidence type="ECO:0000313" key="10">
    <source>
        <dbReference type="Proteomes" id="UP000749559"/>
    </source>
</evidence>
<dbReference type="InterPro" id="IPR017452">
    <property type="entry name" value="GPCR_Rhodpsn_7TM"/>
</dbReference>
<evidence type="ECO:0000256" key="2">
    <source>
        <dbReference type="ARBA" id="ARBA00022475"/>
    </source>
</evidence>
<dbReference type="Pfam" id="PF00001">
    <property type="entry name" value="7tm_1"/>
    <property type="match status" value="1"/>
</dbReference>
<dbReference type="Gene3D" id="1.20.1070.10">
    <property type="entry name" value="Rhodopsin 7-helix transmembrane proteins"/>
    <property type="match status" value="1"/>
</dbReference>
<evidence type="ECO:0000256" key="1">
    <source>
        <dbReference type="ARBA" id="ARBA00004651"/>
    </source>
</evidence>
<evidence type="ECO:0000256" key="5">
    <source>
        <dbReference type="ARBA" id="ARBA00023040"/>
    </source>
</evidence>
<dbReference type="GO" id="GO:0005886">
    <property type="term" value="C:plasma membrane"/>
    <property type="evidence" value="ECO:0007669"/>
    <property type="project" value="UniProtKB-SubCell"/>
</dbReference>
<keyword evidence="3" id="KW-0812">Transmembrane</keyword>
<dbReference type="Proteomes" id="UP000749559">
    <property type="component" value="Unassembled WGS sequence"/>
</dbReference>
<evidence type="ECO:0000256" key="6">
    <source>
        <dbReference type="ARBA" id="ARBA00023136"/>
    </source>
</evidence>
<dbReference type="PANTHER" id="PTHR24228:SF74">
    <property type="entry name" value="G-PROTEIN COUPLED RECEPTORS FAMILY 1 PROFILE DOMAIN-CONTAINING PROTEIN"/>
    <property type="match status" value="1"/>
</dbReference>
<dbReference type="GO" id="GO:0004930">
    <property type="term" value="F:G protein-coupled receptor activity"/>
    <property type="evidence" value="ECO:0007669"/>
    <property type="project" value="UniProtKB-KW"/>
</dbReference>
<sequence>MATEVLYTPQDYPAAAAWSTIIFGSLVVICAIILNTINIICIASTKAFHTIPYMFLLLLSINDIIFCVWSGVFIIGADIARSWVFGDVLCQMYVTIQNTLIGFEMFLLMFLTFSRYFLVVHKKIYRKIFNKRCITGMLIFTWLFAIGWQLAAVFKIWGCFRYNPHKNLCSFYDVGDYFNLMSMIMTFIVPLMCILFCYIQIFRLVSHQKRQLKSHAVKEAELPTESSRLQNLQKEKHGKELKLTKTMVAIVIMYCLSYFPFMVLMIADKDVNYPVLYKIATVMIWSFSCWNTIVLIVMNEQFRQVCFQKIALLKCCEKHNTVEPFTNGTT</sequence>
<comment type="subcellular location">
    <subcellularLocation>
        <location evidence="1">Cell membrane</location>
        <topology evidence="1">Multi-pass membrane protein</topology>
    </subcellularLocation>
</comment>
<keyword evidence="4" id="KW-1133">Transmembrane helix</keyword>
<keyword evidence="10" id="KW-1185">Reference proteome</keyword>
<dbReference type="EMBL" id="CAIIXF020000006">
    <property type="protein sequence ID" value="CAH1786950.1"/>
    <property type="molecule type" value="Genomic_DNA"/>
</dbReference>
<evidence type="ECO:0000256" key="3">
    <source>
        <dbReference type="ARBA" id="ARBA00022692"/>
    </source>
</evidence>
<dbReference type="InterPro" id="IPR000276">
    <property type="entry name" value="GPCR_Rhodpsn"/>
</dbReference>
<keyword evidence="5" id="KW-0297">G-protein coupled receptor</keyword>
<dbReference type="PROSITE" id="PS50262">
    <property type="entry name" value="G_PROTEIN_RECEP_F1_2"/>
    <property type="match status" value="1"/>
</dbReference>
<organism evidence="9 10">
    <name type="scientific">Owenia fusiformis</name>
    <name type="common">Polychaete worm</name>
    <dbReference type="NCBI Taxonomy" id="6347"/>
    <lineage>
        <taxon>Eukaryota</taxon>
        <taxon>Metazoa</taxon>
        <taxon>Spiralia</taxon>
        <taxon>Lophotrochozoa</taxon>
        <taxon>Annelida</taxon>
        <taxon>Polychaeta</taxon>
        <taxon>Sedentaria</taxon>
        <taxon>Canalipalpata</taxon>
        <taxon>Sabellida</taxon>
        <taxon>Oweniida</taxon>
        <taxon>Oweniidae</taxon>
        <taxon>Owenia</taxon>
    </lineage>
</organism>
<keyword evidence="7" id="KW-0675">Receptor</keyword>
<dbReference type="PANTHER" id="PTHR24228">
    <property type="entry name" value="B2 BRADYKININ RECEPTOR/ANGIOTENSIN II RECEPTOR"/>
    <property type="match status" value="1"/>
</dbReference>
<proteinExistence type="predicted"/>
<dbReference type="AlphaFoldDB" id="A0A8J1XV94"/>
<reference evidence="9" key="1">
    <citation type="submission" date="2022-03" db="EMBL/GenBank/DDBJ databases">
        <authorList>
            <person name="Martin C."/>
        </authorList>
    </citation>
    <scope>NUCLEOTIDE SEQUENCE</scope>
</reference>
<accession>A0A8J1XV94</accession>
<dbReference type="SUPFAM" id="SSF81321">
    <property type="entry name" value="Family A G protein-coupled receptor-like"/>
    <property type="match status" value="1"/>
</dbReference>
<protein>
    <submittedName>
        <fullName evidence="9">Uncharacterized protein</fullName>
    </submittedName>
</protein>